<evidence type="ECO:0000313" key="1">
    <source>
        <dbReference type="EMBL" id="ONH32178.1"/>
    </source>
</evidence>
<protein>
    <recommendedName>
        <fullName evidence="3">Nucleotide exchange factor GrpE</fullName>
    </recommendedName>
</protein>
<reference evidence="2" key="1">
    <citation type="submission" date="2016-10" db="EMBL/GenBank/DDBJ databases">
        <title>Frankia sp. NRRL B-16386 Genome sequencing.</title>
        <authorList>
            <person name="Ghodhbane-Gtari F."/>
            <person name="Swanson E."/>
            <person name="Gueddou A."/>
            <person name="Hezbri K."/>
            <person name="Ktari K."/>
            <person name="Nouioui I."/>
            <person name="Morris K."/>
            <person name="Simpson S."/>
            <person name="Abebe-Akele F."/>
            <person name="Thomas K."/>
            <person name="Gtari M."/>
            <person name="Tisa L.S."/>
        </authorList>
    </citation>
    <scope>NUCLEOTIDE SEQUENCE [LARGE SCALE GENOMIC DNA]</scope>
    <source>
        <strain evidence="2">NRRL B-16386</strain>
    </source>
</reference>
<dbReference type="AlphaFoldDB" id="A0A1V2IG59"/>
<comment type="caution">
    <text evidence="1">The sequence shown here is derived from an EMBL/GenBank/DDBJ whole genome shotgun (WGS) entry which is preliminary data.</text>
</comment>
<accession>A0A1V2IG59</accession>
<evidence type="ECO:0008006" key="3">
    <source>
        <dbReference type="Google" id="ProtNLM"/>
    </source>
</evidence>
<evidence type="ECO:0000313" key="2">
    <source>
        <dbReference type="Proteomes" id="UP000188929"/>
    </source>
</evidence>
<name>A0A1V2IG59_9ACTN</name>
<organism evidence="1 2">
    <name type="scientific">Pseudofrankia asymbiotica</name>
    <dbReference type="NCBI Taxonomy" id="1834516"/>
    <lineage>
        <taxon>Bacteria</taxon>
        <taxon>Bacillati</taxon>
        <taxon>Actinomycetota</taxon>
        <taxon>Actinomycetes</taxon>
        <taxon>Frankiales</taxon>
        <taxon>Frankiaceae</taxon>
        <taxon>Pseudofrankia</taxon>
    </lineage>
</organism>
<keyword evidence="2" id="KW-1185">Reference proteome</keyword>
<proteinExistence type="predicted"/>
<dbReference type="STRING" id="1834516.BL253_06200"/>
<dbReference type="EMBL" id="MOMC01000013">
    <property type="protein sequence ID" value="ONH32178.1"/>
    <property type="molecule type" value="Genomic_DNA"/>
</dbReference>
<dbReference type="Proteomes" id="UP000188929">
    <property type="component" value="Unassembled WGS sequence"/>
</dbReference>
<gene>
    <name evidence="1" type="ORF">BL253_06200</name>
</gene>
<sequence>MAATARQWRYPREFRIPPPRWPAALADLSDMLSRPAVSPGRDGAPGAPLDVAALEPRDVARVATELWRLRRQLTPAGAPVAPEARRALRRLDAVSDVLAAAGVEVQDHDGAPYDSGQNLMVLAFEQTDGLTDERVVQTLRPSVYLGGRLAQAGEVIVGTPSRDQQERT</sequence>